<reference evidence="1" key="2">
    <citation type="submission" date="2013-10" db="EMBL/GenBank/DDBJ databases">
        <authorList>
            <person name="Aslett M."/>
        </authorList>
    </citation>
    <scope>NUCLEOTIDE SEQUENCE [LARGE SCALE GENOMIC DNA]</scope>
    <source>
        <strain evidence="1">Houghton</strain>
    </source>
</reference>
<dbReference type="RefSeq" id="XP_013351851.1">
    <property type="nucleotide sequence ID" value="XM_013496397.1"/>
</dbReference>
<gene>
    <name evidence="1" type="ORF">EMH_0048360</name>
</gene>
<accession>U6JZ02</accession>
<dbReference type="VEuPathDB" id="ToxoDB:EMH_0048360"/>
<evidence type="ECO:0000313" key="1">
    <source>
        <dbReference type="EMBL" id="CDJ29282.1"/>
    </source>
</evidence>
<dbReference type="OrthoDB" id="347188at2759"/>
<dbReference type="Proteomes" id="UP000030744">
    <property type="component" value="Unassembled WGS sequence"/>
</dbReference>
<dbReference type="EMBL" id="HG681827">
    <property type="protein sequence ID" value="CDJ29282.1"/>
    <property type="molecule type" value="Genomic_DNA"/>
</dbReference>
<keyword evidence="2" id="KW-1185">Reference proteome</keyword>
<protein>
    <submittedName>
        <fullName evidence="1">Uncharacterized protein</fullName>
    </submittedName>
</protein>
<sequence>MPRQRTVCESRALLGIKELFKKPFLDSKDLEHLMTHLEQLVEYSIYRAKENIGRLSPKYIVAKLGYALLVTDAIYAASEDSRFVGTTEVGDSVYSACIVL</sequence>
<proteinExistence type="predicted"/>
<dbReference type="GeneID" id="25379523"/>
<evidence type="ECO:0000313" key="2">
    <source>
        <dbReference type="Proteomes" id="UP000030744"/>
    </source>
</evidence>
<dbReference type="AlphaFoldDB" id="U6JZ02"/>
<name>U6JZ02_9EIME</name>
<reference evidence="1" key="1">
    <citation type="submission" date="2013-10" db="EMBL/GenBank/DDBJ databases">
        <title>Genomic analysis of the causative agents of coccidiosis in chickens.</title>
        <authorList>
            <person name="Reid A.J."/>
            <person name="Blake D."/>
            <person name="Billington K."/>
            <person name="Browne H."/>
            <person name="Dunn M."/>
            <person name="Hung S."/>
            <person name="Kawahara F."/>
            <person name="Miranda-Saavedra D."/>
            <person name="Mourier T."/>
            <person name="Nagra H."/>
            <person name="Otto T.D."/>
            <person name="Rawlings N."/>
            <person name="Sanchez A."/>
            <person name="Sanders M."/>
            <person name="Subramaniam C."/>
            <person name="Tay Y."/>
            <person name="Dear P."/>
            <person name="Doerig C."/>
            <person name="Gruber A."/>
            <person name="Parkinson J."/>
            <person name="Shirley M."/>
            <person name="Wan K.L."/>
            <person name="Berriman M."/>
            <person name="Tomley F."/>
            <person name="Pain A."/>
        </authorList>
    </citation>
    <scope>NUCLEOTIDE SEQUENCE [LARGE SCALE GENOMIC DNA]</scope>
    <source>
        <strain evidence="1">Houghton</strain>
    </source>
</reference>
<organism evidence="1 2">
    <name type="scientific">Eimeria mitis</name>
    <dbReference type="NCBI Taxonomy" id="44415"/>
    <lineage>
        <taxon>Eukaryota</taxon>
        <taxon>Sar</taxon>
        <taxon>Alveolata</taxon>
        <taxon>Apicomplexa</taxon>
        <taxon>Conoidasida</taxon>
        <taxon>Coccidia</taxon>
        <taxon>Eucoccidiorida</taxon>
        <taxon>Eimeriorina</taxon>
        <taxon>Eimeriidae</taxon>
        <taxon>Eimeria</taxon>
    </lineage>
</organism>